<comment type="caution">
    <text evidence="2">The sequence shown here is derived from an EMBL/GenBank/DDBJ whole genome shotgun (WGS) entry which is preliminary data.</text>
</comment>
<dbReference type="Pfam" id="PF08241">
    <property type="entry name" value="Methyltransf_11"/>
    <property type="match status" value="1"/>
</dbReference>
<protein>
    <submittedName>
        <fullName evidence="2">Class I SAM-dependent methyltransferase</fullName>
    </submittedName>
</protein>
<dbReference type="Gene3D" id="3.40.50.150">
    <property type="entry name" value="Vaccinia Virus protein VP39"/>
    <property type="match status" value="1"/>
</dbReference>
<dbReference type="InterPro" id="IPR013216">
    <property type="entry name" value="Methyltransf_11"/>
</dbReference>
<sequence>MSIDITDLRGFYASPLGAVTRRFVGRAIDRFWGPLTGLRVLGLGYAPPYLSAIKDESERTLAFMPANQGVVNWPRSGASASALVDPLMMPLPDASIDRVLVVHALETVESPSELLHEIWRILTPGGRIILVAPNRRGLWARMDTTPFGYGQPYSRSQLKSLMRQTWFSPEGWAETLYVPPLRNRLLLQSAQAWEQVGAGFSLPFAGLHIVEATKQLYRPGAVHAVRRSRRLSPVFVPAPAAPASRVGSPSLIPPSFTGVRQGST</sequence>
<dbReference type="SUPFAM" id="SSF53335">
    <property type="entry name" value="S-adenosyl-L-methionine-dependent methyltransferases"/>
    <property type="match status" value="1"/>
</dbReference>
<proteinExistence type="predicted"/>
<feature type="domain" description="Methyltransferase type 11" evidence="1">
    <location>
        <begin position="85"/>
        <end position="130"/>
    </location>
</feature>
<gene>
    <name evidence="2" type="ORF">FS320_23695</name>
</gene>
<evidence type="ECO:0000313" key="3">
    <source>
        <dbReference type="Proteomes" id="UP000403266"/>
    </source>
</evidence>
<dbReference type="InterPro" id="IPR029063">
    <property type="entry name" value="SAM-dependent_MTases_sf"/>
</dbReference>
<reference evidence="2 3" key="1">
    <citation type="journal article" date="2019" name="Syst. Appl. Microbiol.">
        <title>Microvirga tunisiensis sp. nov., a root nodule symbiotic bacterium isolated from Lupinus micranthus and L. luteus grown in Northern Tunisia.</title>
        <authorList>
            <person name="Msaddak A."/>
            <person name="Rejili M."/>
            <person name="Duran D."/>
            <person name="Mars M."/>
            <person name="Palacios J.M."/>
            <person name="Ruiz-Argueso T."/>
            <person name="Rey L."/>
            <person name="Imperial J."/>
        </authorList>
    </citation>
    <scope>NUCLEOTIDE SEQUENCE [LARGE SCALE GENOMIC DNA]</scope>
    <source>
        <strain evidence="2 3">Lmie10</strain>
    </source>
</reference>
<dbReference type="AlphaFoldDB" id="A0A5N7MLY7"/>
<dbReference type="RefSeq" id="WP_152714386.1">
    <property type="nucleotide sequence ID" value="NZ_VOSJ01000123.1"/>
</dbReference>
<evidence type="ECO:0000259" key="1">
    <source>
        <dbReference type="Pfam" id="PF08241"/>
    </source>
</evidence>
<keyword evidence="2" id="KW-0489">Methyltransferase</keyword>
<accession>A0A5N7MLY7</accession>
<evidence type="ECO:0000313" key="2">
    <source>
        <dbReference type="EMBL" id="MPR28082.1"/>
    </source>
</evidence>
<dbReference type="OrthoDB" id="9800231at2"/>
<keyword evidence="3" id="KW-1185">Reference proteome</keyword>
<dbReference type="GO" id="GO:0032259">
    <property type="term" value="P:methylation"/>
    <property type="evidence" value="ECO:0007669"/>
    <property type="project" value="UniProtKB-KW"/>
</dbReference>
<keyword evidence="2" id="KW-0808">Transferase</keyword>
<dbReference type="GO" id="GO:0008757">
    <property type="term" value="F:S-adenosylmethionine-dependent methyltransferase activity"/>
    <property type="evidence" value="ECO:0007669"/>
    <property type="project" value="InterPro"/>
</dbReference>
<name>A0A5N7MLY7_9HYPH</name>
<organism evidence="2 3">
    <name type="scientific">Microvirga tunisiensis</name>
    <dbReference type="NCBI Taxonomy" id="2108360"/>
    <lineage>
        <taxon>Bacteria</taxon>
        <taxon>Pseudomonadati</taxon>
        <taxon>Pseudomonadota</taxon>
        <taxon>Alphaproteobacteria</taxon>
        <taxon>Hyphomicrobiales</taxon>
        <taxon>Methylobacteriaceae</taxon>
        <taxon>Microvirga</taxon>
    </lineage>
</organism>
<dbReference type="Proteomes" id="UP000403266">
    <property type="component" value="Unassembled WGS sequence"/>
</dbReference>
<dbReference type="EMBL" id="VOSK01000123">
    <property type="protein sequence ID" value="MPR28082.1"/>
    <property type="molecule type" value="Genomic_DNA"/>
</dbReference>